<accession>A0AAN9IJL9</accession>
<dbReference type="EMBL" id="JAYKXN010000006">
    <property type="protein sequence ID" value="KAK7279880.1"/>
    <property type="molecule type" value="Genomic_DNA"/>
</dbReference>
<dbReference type="AlphaFoldDB" id="A0AAN9IJL9"/>
<dbReference type="GO" id="GO:0004568">
    <property type="term" value="F:chitinase activity"/>
    <property type="evidence" value="ECO:0007669"/>
    <property type="project" value="TreeGrafter"/>
</dbReference>
<name>A0AAN9IJL9_CLITE</name>
<protein>
    <recommendedName>
        <fullName evidence="4">Acidic endochitinase</fullName>
    </recommendedName>
</protein>
<dbReference type="InterPro" id="IPR017853">
    <property type="entry name" value="GH"/>
</dbReference>
<keyword evidence="3" id="KW-1185">Reference proteome</keyword>
<keyword evidence="1" id="KW-0732">Signal</keyword>
<evidence type="ECO:0000256" key="1">
    <source>
        <dbReference type="SAM" id="SignalP"/>
    </source>
</evidence>
<feature type="chain" id="PRO_5042862055" description="Acidic endochitinase" evidence="1">
    <location>
        <begin position="21"/>
        <end position="176"/>
    </location>
</feature>
<organism evidence="2 3">
    <name type="scientific">Clitoria ternatea</name>
    <name type="common">Butterfly pea</name>
    <dbReference type="NCBI Taxonomy" id="43366"/>
    <lineage>
        <taxon>Eukaryota</taxon>
        <taxon>Viridiplantae</taxon>
        <taxon>Streptophyta</taxon>
        <taxon>Embryophyta</taxon>
        <taxon>Tracheophyta</taxon>
        <taxon>Spermatophyta</taxon>
        <taxon>Magnoliopsida</taxon>
        <taxon>eudicotyledons</taxon>
        <taxon>Gunneridae</taxon>
        <taxon>Pentapetalae</taxon>
        <taxon>rosids</taxon>
        <taxon>fabids</taxon>
        <taxon>Fabales</taxon>
        <taxon>Fabaceae</taxon>
        <taxon>Papilionoideae</taxon>
        <taxon>50 kb inversion clade</taxon>
        <taxon>NPAAA clade</taxon>
        <taxon>indigoferoid/millettioid clade</taxon>
        <taxon>Phaseoleae</taxon>
        <taxon>Clitoria</taxon>
    </lineage>
</organism>
<dbReference type="Proteomes" id="UP001359559">
    <property type="component" value="Unassembled WGS sequence"/>
</dbReference>
<gene>
    <name evidence="2" type="ORF">RJT34_24939</name>
</gene>
<dbReference type="GO" id="GO:0005576">
    <property type="term" value="C:extracellular region"/>
    <property type="evidence" value="ECO:0007669"/>
    <property type="project" value="TreeGrafter"/>
</dbReference>
<dbReference type="SUPFAM" id="SSF51445">
    <property type="entry name" value="(Trans)glycosidases"/>
    <property type="match status" value="1"/>
</dbReference>
<comment type="caution">
    <text evidence="2">The sequence shown here is derived from an EMBL/GenBank/DDBJ whole genome shotgun (WGS) entry which is preliminary data.</text>
</comment>
<evidence type="ECO:0008006" key="4">
    <source>
        <dbReference type="Google" id="ProtNLM"/>
    </source>
</evidence>
<dbReference type="PANTHER" id="PTHR45708">
    <property type="entry name" value="ENDOCHITINASE"/>
    <property type="match status" value="1"/>
</dbReference>
<reference evidence="2 3" key="1">
    <citation type="submission" date="2024-01" db="EMBL/GenBank/DDBJ databases">
        <title>The genomes of 5 underutilized Papilionoideae crops provide insights into root nodulation and disease resistance.</title>
        <authorList>
            <person name="Yuan L."/>
        </authorList>
    </citation>
    <scope>NUCLEOTIDE SEQUENCE [LARGE SCALE GENOMIC DNA]</scope>
    <source>
        <strain evidence="2">LY-2023</strain>
        <tissue evidence="2">Leaf</tissue>
    </source>
</reference>
<sequence>MANNVVILIKFLSLFVLILAASSDAGGIAVYWGQDVDEGTLEETCASGNYTFVNIAFLSAFGNDTDPVLNLAGHCVTLNNGCAILSSDIKSCQDNNISLFDYIWVQFYNNPPCQYTTGNVVGLQNSWDVWTSKVPATSILLGLPAAPNASNNGSGFILPSKLISDVLPAIKNSTKY</sequence>
<proteinExistence type="predicted"/>
<dbReference type="Gene3D" id="3.20.20.80">
    <property type="entry name" value="Glycosidases"/>
    <property type="match status" value="2"/>
</dbReference>
<evidence type="ECO:0000313" key="3">
    <source>
        <dbReference type="Proteomes" id="UP001359559"/>
    </source>
</evidence>
<dbReference type="InterPro" id="IPR050542">
    <property type="entry name" value="Glycosyl_Hydrlase18_Chitinase"/>
</dbReference>
<dbReference type="PANTHER" id="PTHR45708:SF65">
    <property type="entry name" value="CHITINASE"/>
    <property type="match status" value="1"/>
</dbReference>
<feature type="signal peptide" evidence="1">
    <location>
        <begin position="1"/>
        <end position="20"/>
    </location>
</feature>
<evidence type="ECO:0000313" key="2">
    <source>
        <dbReference type="EMBL" id="KAK7279880.1"/>
    </source>
</evidence>